<name>A0ABY4PB00_9LACO</name>
<accession>A0ABY4PB00</accession>
<dbReference type="InterPro" id="IPR011990">
    <property type="entry name" value="TPR-like_helical_dom_sf"/>
</dbReference>
<protein>
    <submittedName>
        <fullName evidence="3">Tetratricopeptide repeat protein</fullName>
    </submittedName>
</protein>
<dbReference type="PANTHER" id="PTHR14699">
    <property type="entry name" value="STI2 PROTEIN-RELATED"/>
    <property type="match status" value="1"/>
</dbReference>
<comment type="similarity">
    <text evidence="1">Belongs to the TTC21 family.</text>
</comment>
<dbReference type="PROSITE" id="PS50005">
    <property type="entry name" value="TPR"/>
    <property type="match status" value="1"/>
</dbReference>
<gene>
    <name evidence="3" type="ORF">MOO45_03815</name>
</gene>
<dbReference type="InterPro" id="IPR040364">
    <property type="entry name" value="TTC21A/TTC21B"/>
</dbReference>
<dbReference type="RefSeq" id="WP_249515055.1">
    <property type="nucleotide sequence ID" value="NZ_CP093366.1"/>
</dbReference>
<dbReference type="EMBL" id="CP093366">
    <property type="protein sequence ID" value="UQS82777.1"/>
    <property type="molecule type" value="Genomic_DNA"/>
</dbReference>
<sequence>MSLSEQALAAFQEGAVNQGQELLEKALRKDSADDLYQLAQELQQLGLSVPAKQLYQFLLAQFPQEDILRVNLAEILISDGQIDSATDLLARVAPDSDAYVASLLVGADLYQTLGLYEVSEQKLLQALKLAPQEQVIQFAMAELYFNENKFAAAIDFYEQLLDQEITEFSGISVYQRLAAAQAGLGNYEAAIDNYSKTRAEFLNADSLYNYASLELEVKNYTKAQELIQQLLKLAPDYSSAYILQTRLYLAQNQPNKAYQAAQQGLSYDPYNELLYELGANAAQKLGQSDAAIALLKQGVKQMDAPNSLILALSQLYLTEEDYQENVDLLTQYQDQLQDDAQPQWNLGRSFAALEQSQKALEALLGVYETFKNNSAYLQDLILLLRQGDQPDLLKAAVQNYLQLDPDNLEMNDLWRELNSDYDN</sequence>
<evidence type="ECO:0000256" key="2">
    <source>
        <dbReference type="PROSITE-ProRule" id="PRU00339"/>
    </source>
</evidence>
<dbReference type="InterPro" id="IPR019734">
    <property type="entry name" value="TPR_rpt"/>
</dbReference>
<evidence type="ECO:0000313" key="3">
    <source>
        <dbReference type="EMBL" id="UQS82777.1"/>
    </source>
</evidence>
<dbReference type="PANTHER" id="PTHR14699:SF0">
    <property type="entry name" value="TETRATRICOPEPTIDE REPEAT PROTEIN 21 HOMOLOG"/>
    <property type="match status" value="1"/>
</dbReference>
<evidence type="ECO:0000256" key="1">
    <source>
        <dbReference type="ARBA" id="ARBA00010935"/>
    </source>
</evidence>
<organism evidence="3 4">
    <name type="scientific">Bombilactobacillus folatiphilus</name>
    <dbReference type="NCBI Taxonomy" id="2923362"/>
    <lineage>
        <taxon>Bacteria</taxon>
        <taxon>Bacillati</taxon>
        <taxon>Bacillota</taxon>
        <taxon>Bacilli</taxon>
        <taxon>Lactobacillales</taxon>
        <taxon>Lactobacillaceae</taxon>
        <taxon>Bombilactobacillus</taxon>
    </lineage>
</organism>
<dbReference type="Proteomes" id="UP000831495">
    <property type="component" value="Chromosome"/>
</dbReference>
<proteinExistence type="inferred from homology"/>
<dbReference type="Pfam" id="PF14559">
    <property type="entry name" value="TPR_19"/>
    <property type="match status" value="1"/>
</dbReference>
<dbReference type="Pfam" id="PF13432">
    <property type="entry name" value="TPR_16"/>
    <property type="match status" value="2"/>
</dbReference>
<keyword evidence="2" id="KW-0802">TPR repeat</keyword>
<dbReference type="SUPFAM" id="SSF48452">
    <property type="entry name" value="TPR-like"/>
    <property type="match status" value="2"/>
</dbReference>
<dbReference type="SMART" id="SM00028">
    <property type="entry name" value="TPR"/>
    <property type="match status" value="6"/>
</dbReference>
<feature type="repeat" description="TPR" evidence="2">
    <location>
        <begin position="204"/>
        <end position="237"/>
    </location>
</feature>
<evidence type="ECO:0000313" key="4">
    <source>
        <dbReference type="Proteomes" id="UP000831495"/>
    </source>
</evidence>
<reference evidence="3" key="1">
    <citation type="journal article" date="2022" name="Int. J. Syst. Evol. Microbiol.">
        <title>Apilactobacillus apisilvae sp. nov., Nicolia spurrieriana gen. nov. sp. nov., Bombilactobacillus folatiphilus sp. nov. and Bombilactobacillus thymidiniphilus sp. nov., four new lactic acid bacterial isolates from stingless bees Tetragonula carbonaria and Austroplebeia australis.</title>
        <authorList>
            <person name="Oliphant S.A."/>
            <person name="Watson-Haigh N.S."/>
            <person name="Sumby K.M."/>
            <person name="Gardner J."/>
            <person name="Groom S."/>
            <person name="Jiranek V."/>
        </authorList>
    </citation>
    <scope>NUCLEOTIDE SEQUENCE</scope>
    <source>
        <strain evidence="3">SG4_D2</strain>
    </source>
</reference>
<dbReference type="Gene3D" id="1.25.40.10">
    <property type="entry name" value="Tetratricopeptide repeat domain"/>
    <property type="match status" value="2"/>
</dbReference>
<keyword evidence="4" id="KW-1185">Reference proteome</keyword>